<keyword evidence="4" id="KW-0678">Repressor</keyword>
<evidence type="ECO:0000313" key="18">
    <source>
        <dbReference type="Proteomes" id="UP000079169"/>
    </source>
</evidence>
<keyword evidence="7 15" id="KW-0863">Zinc-finger</keyword>
<feature type="domain" description="C2H2-type" evidence="17">
    <location>
        <begin position="189"/>
        <end position="211"/>
    </location>
</feature>
<feature type="domain" description="C2H2-type" evidence="17">
    <location>
        <begin position="305"/>
        <end position="328"/>
    </location>
</feature>
<dbReference type="PANTHER" id="PTHR24379">
    <property type="entry name" value="KRAB AND ZINC FINGER DOMAIN-CONTAINING"/>
    <property type="match status" value="1"/>
</dbReference>
<evidence type="ECO:0000259" key="17">
    <source>
        <dbReference type="PROSITE" id="PS50157"/>
    </source>
</evidence>
<sequence>MTLKEVLIASEVSLSCAYCAENFKSRAELEAHMRTHSVGGTAISTTNVVVPRGGEGGKHKCNICDEIYPTPTGLAEHKLTHCKVRLIVREKIVSRVVKTVEEMDDRNDKYEASRSRNVDNYAKTVEEMDATRDRNEKHRDKYTEDIDYRDKHNPAHTAPPLLQCIFCFRQFHSASELQLHLHEHTAGPLQCPLCPKTFRVQFLLETHLTTHHPALLSATDAQGQGGDAKPPALSPSTLKSLHISSPTNQNPLFSSSSNQNALFSSSSNQNALFCDLCDRKDFLSEPELAAHRKLHLSKSTGKVSLSCAYCAENFKSRAELEAHMRTHSVGGTAISTTNVVVPRGGEGGKHKCNICDEIYPTPTGLAEHKLTHCKVRSIVS</sequence>
<evidence type="ECO:0000256" key="14">
    <source>
        <dbReference type="ARBA" id="ARBA00023242"/>
    </source>
</evidence>
<feature type="region of interest" description="Disordered" evidence="16">
    <location>
        <begin position="219"/>
        <end position="241"/>
    </location>
</feature>
<dbReference type="GO" id="GO:0008270">
    <property type="term" value="F:zinc ion binding"/>
    <property type="evidence" value="ECO:0007669"/>
    <property type="project" value="UniProtKB-KW"/>
</dbReference>
<dbReference type="InterPro" id="IPR036236">
    <property type="entry name" value="Znf_C2H2_sf"/>
</dbReference>
<feature type="domain" description="C2H2-type" evidence="17">
    <location>
        <begin position="162"/>
        <end position="185"/>
    </location>
</feature>
<evidence type="ECO:0000256" key="16">
    <source>
        <dbReference type="SAM" id="MobiDB-lite"/>
    </source>
</evidence>
<evidence type="ECO:0000256" key="10">
    <source>
        <dbReference type="ARBA" id="ARBA00023015"/>
    </source>
</evidence>
<evidence type="ECO:0000256" key="12">
    <source>
        <dbReference type="ARBA" id="ARBA00023159"/>
    </source>
</evidence>
<evidence type="ECO:0000256" key="7">
    <source>
        <dbReference type="ARBA" id="ARBA00022771"/>
    </source>
</evidence>
<evidence type="ECO:0000313" key="19">
    <source>
        <dbReference type="RefSeq" id="XP_026687032.1"/>
    </source>
</evidence>
<name>A0A3Q0JEW9_DIACI</name>
<dbReference type="SMART" id="SM00355">
    <property type="entry name" value="ZnF_C2H2"/>
    <property type="match status" value="7"/>
</dbReference>
<evidence type="ECO:0000256" key="8">
    <source>
        <dbReference type="ARBA" id="ARBA00022782"/>
    </source>
</evidence>
<dbReference type="Pfam" id="PF00096">
    <property type="entry name" value="zf-C2H2"/>
    <property type="match status" value="5"/>
</dbReference>
<dbReference type="GeneID" id="103519924"/>
<evidence type="ECO:0000256" key="15">
    <source>
        <dbReference type="PROSITE-ProRule" id="PRU00042"/>
    </source>
</evidence>
<keyword evidence="6" id="KW-0677">Repeat</keyword>
<keyword evidence="10" id="KW-0805">Transcription regulation</keyword>
<gene>
    <name evidence="19" type="primary">LOC103519924</name>
</gene>
<comment type="subcellular location">
    <subcellularLocation>
        <location evidence="1">Nucleus</location>
    </subcellularLocation>
</comment>
<keyword evidence="14" id="KW-0539">Nucleus</keyword>
<dbReference type="PROSITE" id="PS50157">
    <property type="entry name" value="ZINC_FINGER_C2H2_2"/>
    <property type="match status" value="5"/>
</dbReference>
<keyword evidence="13" id="KW-0804">Transcription</keyword>
<accession>A0A3Q0JEW9</accession>
<dbReference type="SUPFAM" id="SSF57667">
    <property type="entry name" value="beta-beta-alpha zinc fingers"/>
    <property type="match status" value="2"/>
</dbReference>
<feature type="domain" description="C2H2-type" evidence="17">
    <location>
        <begin position="350"/>
        <end position="377"/>
    </location>
</feature>
<comment type="similarity">
    <text evidence="2">Belongs to the krueppel C2H2-type zinc-finger protein family.</text>
</comment>
<keyword evidence="11" id="KW-0238">DNA-binding</keyword>
<keyword evidence="18" id="KW-1185">Reference proteome</keyword>
<evidence type="ECO:0000256" key="6">
    <source>
        <dbReference type="ARBA" id="ARBA00022737"/>
    </source>
</evidence>
<dbReference type="PaxDb" id="121845-A0A3Q0JEW9"/>
<evidence type="ECO:0000256" key="4">
    <source>
        <dbReference type="ARBA" id="ARBA00022491"/>
    </source>
</evidence>
<evidence type="ECO:0000256" key="11">
    <source>
        <dbReference type="ARBA" id="ARBA00023125"/>
    </source>
</evidence>
<evidence type="ECO:0000256" key="9">
    <source>
        <dbReference type="ARBA" id="ARBA00022833"/>
    </source>
</evidence>
<keyword evidence="8" id="KW-0221">Differentiation</keyword>
<proteinExistence type="inferred from homology"/>
<dbReference type="PANTHER" id="PTHR24379:SF128">
    <property type="entry name" value="C2H2-TYPE DOMAIN-CONTAINING PROTEIN"/>
    <property type="match status" value="1"/>
</dbReference>
<feature type="domain" description="C2H2-type" evidence="17">
    <location>
        <begin position="14"/>
        <end position="37"/>
    </location>
</feature>
<keyword evidence="12" id="KW-0010">Activator</keyword>
<reference evidence="19" key="1">
    <citation type="submission" date="2025-08" db="UniProtKB">
        <authorList>
            <consortium name="RefSeq"/>
        </authorList>
    </citation>
    <scope>IDENTIFICATION</scope>
</reference>
<evidence type="ECO:0000256" key="3">
    <source>
        <dbReference type="ARBA" id="ARBA00022473"/>
    </source>
</evidence>
<dbReference type="Proteomes" id="UP000079169">
    <property type="component" value="Unplaced"/>
</dbReference>
<evidence type="ECO:0000256" key="5">
    <source>
        <dbReference type="ARBA" id="ARBA00022723"/>
    </source>
</evidence>
<evidence type="ECO:0000256" key="1">
    <source>
        <dbReference type="ARBA" id="ARBA00004123"/>
    </source>
</evidence>
<protein>
    <submittedName>
        <fullName evidence="19">Zinc finger protein 423 homolog</fullName>
    </submittedName>
</protein>
<keyword evidence="5" id="KW-0479">Metal-binding</keyword>
<dbReference type="RefSeq" id="XP_026687032.1">
    <property type="nucleotide sequence ID" value="XM_026831231.1"/>
</dbReference>
<dbReference type="Gene3D" id="3.30.160.60">
    <property type="entry name" value="Classic Zinc Finger"/>
    <property type="match status" value="3"/>
</dbReference>
<dbReference type="STRING" id="121845.A0A3Q0JEW9"/>
<dbReference type="KEGG" id="dci:103519924"/>
<evidence type="ECO:0000256" key="13">
    <source>
        <dbReference type="ARBA" id="ARBA00023163"/>
    </source>
</evidence>
<dbReference type="PROSITE" id="PS00028">
    <property type="entry name" value="ZINC_FINGER_C2H2_1"/>
    <property type="match status" value="4"/>
</dbReference>
<dbReference type="InterPro" id="IPR013087">
    <property type="entry name" value="Znf_C2H2_type"/>
</dbReference>
<organism evidence="18 19">
    <name type="scientific">Diaphorina citri</name>
    <name type="common">Asian citrus psyllid</name>
    <dbReference type="NCBI Taxonomy" id="121845"/>
    <lineage>
        <taxon>Eukaryota</taxon>
        <taxon>Metazoa</taxon>
        <taxon>Ecdysozoa</taxon>
        <taxon>Arthropoda</taxon>
        <taxon>Hexapoda</taxon>
        <taxon>Insecta</taxon>
        <taxon>Pterygota</taxon>
        <taxon>Neoptera</taxon>
        <taxon>Paraneoptera</taxon>
        <taxon>Hemiptera</taxon>
        <taxon>Sternorrhyncha</taxon>
        <taxon>Psylloidea</taxon>
        <taxon>Psyllidae</taxon>
        <taxon>Diaphorininae</taxon>
        <taxon>Diaphorina</taxon>
    </lineage>
</organism>
<evidence type="ECO:0000256" key="2">
    <source>
        <dbReference type="ARBA" id="ARBA00006991"/>
    </source>
</evidence>
<keyword evidence="3" id="KW-0217">Developmental protein</keyword>
<keyword evidence="9" id="KW-0862">Zinc</keyword>
<dbReference type="AlphaFoldDB" id="A0A3Q0JEW9"/>